<proteinExistence type="predicted"/>
<feature type="compositionally biased region" description="Acidic residues" evidence="1">
    <location>
        <begin position="275"/>
        <end position="284"/>
    </location>
</feature>
<feature type="region of interest" description="Disordered" evidence="1">
    <location>
        <begin position="567"/>
        <end position="589"/>
    </location>
</feature>
<sequence length="838" mass="90057">MSGLTASLSPPNSAPASETSKFMASDAAVESDTTSNGADKAAGDPQAPAALPAPELALAPLFPSAELGLQTDEDQGVTSPDPDGNSEHMAAETAATGPPAPEKGILKEPKQDDSGGSRWSLWPGAKKWFTGAIMQNARPDHPTFAQGAGIPAVRPSSDEAATLSRTAPSLDFERTTNIVPPLSQERIKSTEFWTNFALELDPSRLKRIRFSMPLIVTEFDPDTSRVCDSEDSLVTSLETTNDSLGGGLGDEMRAAESASTRGEYPANDSGTQNQDDTDDPSNSDEEIHKDTTEENEASTTMQVRSDGISTGEVDEDKDREGRHMVGDALRRQKPLQWDVEALSRRQYGAQEVRELYERSCQALEMEPLTAFSKTLVRHARDARQLGSVNMAGSALHGAQMRSFAEMLDLNIGLVRLELSHCGIDDDAARVLAYSLLCNDSVRYLSLANNARVRSDGVRSVAILVRHSKQLQFLDMSGIAIRKKSAGYLAAALTGLGANWSLKRGSMQRKSSSCEPISLQALHMNNCAIKPDALAILASGVRLSPLQHLALRLNSLGAAAGPILREMLYGDPPQQSRERPGPHPRRPISVSLHGLSDAQIVGGRSGGPGDPPRVSQLRTLDLSQNDLGRAALDLAEGLLWNTNLRSLTLRENRLQPASFAPFIECLGINRGLAHLDISRNPVCGPNPVVLEVLAKVVSQNQTLRGLFMSATNMTSEGAIILAECLPEQQRLERLDVSENAGIDVAGLMALSASIKLNRSLICVEITVNTGDDVCAALEQGIAQVCIANMQRLDTSAHSRVEDYEPDLPAAHVWTHADSSDDGDGRPDDMAKRSTDSRPS</sequence>
<keyword evidence="3" id="KW-1185">Reference proteome</keyword>
<evidence type="ECO:0000313" key="2">
    <source>
        <dbReference type="EMBL" id="KAJ2795757.1"/>
    </source>
</evidence>
<feature type="region of interest" description="Disordered" evidence="1">
    <location>
        <begin position="238"/>
        <end position="319"/>
    </location>
</feature>
<reference evidence="2" key="1">
    <citation type="submission" date="2022-07" db="EMBL/GenBank/DDBJ databases">
        <title>Phylogenomic reconstructions and comparative analyses of Kickxellomycotina fungi.</title>
        <authorList>
            <person name="Reynolds N.K."/>
            <person name="Stajich J.E."/>
            <person name="Barry K."/>
            <person name="Grigoriev I.V."/>
            <person name="Crous P."/>
            <person name="Smith M.E."/>
        </authorList>
    </citation>
    <scope>NUCLEOTIDE SEQUENCE</scope>
    <source>
        <strain evidence="2">NRRL 1565</strain>
    </source>
</reference>
<organism evidence="2 3">
    <name type="scientific">Coemansia guatemalensis</name>
    <dbReference type="NCBI Taxonomy" id="2761395"/>
    <lineage>
        <taxon>Eukaryota</taxon>
        <taxon>Fungi</taxon>
        <taxon>Fungi incertae sedis</taxon>
        <taxon>Zoopagomycota</taxon>
        <taxon>Kickxellomycotina</taxon>
        <taxon>Kickxellomycetes</taxon>
        <taxon>Kickxellales</taxon>
        <taxon>Kickxellaceae</taxon>
        <taxon>Coemansia</taxon>
    </lineage>
</organism>
<evidence type="ECO:0008006" key="4">
    <source>
        <dbReference type="Google" id="ProtNLM"/>
    </source>
</evidence>
<feature type="compositionally biased region" description="Basic and acidic residues" evidence="1">
    <location>
        <begin position="821"/>
        <end position="838"/>
    </location>
</feature>
<dbReference type="SUPFAM" id="SSF52047">
    <property type="entry name" value="RNI-like"/>
    <property type="match status" value="1"/>
</dbReference>
<dbReference type="SMART" id="SM00368">
    <property type="entry name" value="LRR_RI"/>
    <property type="match status" value="8"/>
</dbReference>
<feature type="region of interest" description="Disordered" evidence="1">
    <location>
        <begin position="810"/>
        <end position="838"/>
    </location>
</feature>
<dbReference type="AlphaFoldDB" id="A0A9W8LPA8"/>
<dbReference type="Proteomes" id="UP001140094">
    <property type="component" value="Unassembled WGS sequence"/>
</dbReference>
<feature type="compositionally biased region" description="Low complexity" evidence="1">
    <location>
        <begin position="38"/>
        <end position="67"/>
    </location>
</feature>
<dbReference type="Pfam" id="PF13516">
    <property type="entry name" value="LRR_6"/>
    <property type="match status" value="1"/>
</dbReference>
<dbReference type="InterPro" id="IPR001611">
    <property type="entry name" value="Leu-rich_rpt"/>
</dbReference>
<accession>A0A9W8LPA8</accession>
<dbReference type="PANTHER" id="PTHR24114">
    <property type="entry name" value="LEUCINE RICH REPEAT FAMILY PROTEIN"/>
    <property type="match status" value="1"/>
</dbReference>
<dbReference type="OrthoDB" id="120976at2759"/>
<dbReference type="InterPro" id="IPR032675">
    <property type="entry name" value="LRR_dom_sf"/>
</dbReference>
<comment type="caution">
    <text evidence="2">The sequence shown here is derived from an EMBL/GenBank/DDBJ whole genome shotgun (WGS) entry which is preliminary data.</text>
</comment>
<dbReference type="EMBL" id="JANBUO010002093">
    <property type="protein sequence ID" value="KAJ2795757.1"/>
    <property type="molecule type" value="Genomic_DNA"/>
</dbReference>
<feature type="region of interest" description="Disordered" evidence="1">
    <location>
        <begin position="1"/>
        <end position="121"/>
    </location>
</feature>
<name>A0A9W8LPA8_9FUNG</name>
<gene>
    <name evidence="2" type="ORF">H4R20_005769</name>
</gene>
<dbReference type="PANTHER" id="PTHR24114:SF2">
    <property type="entry name" value="F-BOX DOMAIN-CONTAINING PROTEIN-RELATED"/>
    <property type="match status" value="1"/>
</dbReference>
<feature type="non-terminal residue" evidence="2">
    <location>
        <position position="838"/>
    </location>
</feature>
<dbReference type="Gene3D" id="3.80.10.10">
    <property type="entry name" value="Ribonuclease Inhibitor"/>
    <property type="match status" value="3"/>
</dbReference>
<protein>
    <recommendedName>
        <fullName evidence="4">RNI-like protein</fullName>
    </recommendedName>
</protein>
<evidence type="ECO:0000313" key="3">
    <source>
        <dbReference type="Proteomes" id="UP001140094"/>
    </source>
</evidence>
<feature type="compositionally biased region" description="Basic and acidic residues" evidence="1">
    <location>
        <begin position="104"/>
        <end position="115"/>
    </location>
</feature>
<dbReference type="InterPro" id="IPR052394">
    <property type="entry name" value="LRR-containing"/>
</dbReference>
<feature type="compositionally biased region" description="Low complexity" evidence="1">
    <location>
        <begin position="1"/>
        <end position="17"/>
    </location>
</feature>
<evidence type="ECO:0000256" key="1">
    <source>
        <dbReference type="SAM" id="MobiDB-lite"/>
    </source>
</evidence>